<evidence type="ECO:0000256" key="8">
    <source>
        <dbReference type="ARBA" id="ARBA00023136"/>
    </source>
</evidence>
<evidence type="ECO:0000256" key="10">
    <source>
        <dbReference type="ARBA" id="ARBA00023170"/>
    </source>
</evidence>
<dbReference type="GO" id="GO:0019236">
    <property type="term" value="P:response to pheromone"/>
    <property type="evidence" value="ECO:0007669"/>
    <property type="project" value="UniProtKB-KW"/>
</dbReference>
<dbReference type="AlphaFoldDB" id="A0A8C2V2C2"/>
<dbReference type="SUPFAM" id="SSF81321">
    <property type="entry name" value="Family A G protein-coupled receptor-like"/>
    <property type="match status" value="1"/>
</dbReference>
<dbReference type="OMA" id="FWNDITC"/>
<dbReference type="PANTHER" id="PTHR24062">
    <property type="entry name" value="VOMERONASAL TYPE-1 RECEPTOR"/>
    <property type="match status" value="1"/>
</dbReference>
<evidence type="ECO:0000256" key="2">
    <source>
        <dbReference type="ARBA" id="ARBA00010663"/>
    </source>
</evidence>
<evidence type="ECO:0000256" key="9">
    <source>
        <dbReference type="ARBA" id="ARBA00023157"/>
    </source>
</evidence>
<dbReference type="InterPro" id="IPR004072">
    <property type="entry name" value="Vmron_rcpt_1"/>
</dbReference>
<evidence type="ECO:0000256" key="5">
    <source>
        <dbReference type="ARBA" id="ARBA00022692"/>
    </source>
</evidence>
<dbReference type="CDD" id="cd13949">
    <property type="entry name" value="7tm_V1R_pheromone"/>
    <property type="match status" value="1"/>
</dbReference>
<name>A0A8C2V2C2_CHILA</name>
<reference evidence="14" key="2">
    <citation type="submission" date="2025-09" db="UniProtKB">
        <authorList>
            <consortium name="Ensembl"/>
        </authorList>
    </citation>
    <scope>IDENTIFICATION</scope>
</reference>
<sequence length="321" mass="36282">RNSCFSLQTFTLCIFPCKMNVKNELFNNINIRITFYSQVVIGVSGNAILLLFHVIIFLVGHKPRLTDLPTVLLALNHLVMLLIEGFITGDIFTSQAGFWNDITCKSVIYVYGLMRGLSICITCQLSVLQAITLSPRSSCLAKFKHKSSCHNLRSLLFFWLLYVSVSSHLVFSIAATPNFTSENIWYVTESCAFIPMNYFLRHILSTLLAFREAFSVGVLALSGGYIVTLLCRHKKQSQHLHNNRLSPKGSAEQRATRTILLLMCFFVVMTSFGTVTYSRIVLNNNPIFYCIQILMAHGYATVSPLVFISTEKRIINFLTFV</sequence>
<evidence type="ECO:0000259" key="13">
    <source>
        <dbReference type="PROSITE" id="PS50262"/>
    </source>
</evidence>
<dbReference type="Proteomes" id="UP000694398">
    <property type="component" value="Unassembled WGS sequence"/>
</dbReference>
<dbReference type="InterPro" id="IPR017452">
    <property type="entry name" value="GPCR_Rhodpsn_7TM"/>
</dbReference>
<keyword evidence="9" id="KW-1015">Disulfide bond</keyword>
<keyword evidence="5 12" id="KW-0812">Transmembrane</keyword>
<protein>
    <recommendedName>
        <fullName evidence="12">Vomeronasal type-1 receptor</fullName>
    </recommendedName>
</protein>
<dbReference type="GO" id="GO:0016503">
    <property type="term" value="F:pheromone receptor activity"/>
    <property type="evidence" value="ECO:0007669"/>
    <property type="project" value="InterPro"/>
</dbReference>
<comment type="subcellular location">
    <subcellularLocation>
        <location evidence="1 12">Cell membrane</location>
        <topology evidence="1 12">Multi-pass membrane protein</topology>
    </subcellularLocation>
</comment>
<keyword evidence="8 12" id="KW-0472">Membrane</keyword>
<feature type="transmembrane region" description="Helical" evidence="12">
    <location>
        <begin position="286"/>
        <end position="308"/>
    </location>
</feature>
<feature type="transmembrane region" description="Helical" evidence="12">
    <location>
        <begin position="35"/>
        <end position="59"/>
    </location>
</feature>
<feature type="transmembrane region" description="Helical" evidence="12">
    <location>
        <begin position="108"/>
        <end position="133"/>
    </location>
</feature>
<dbReference type="Gene3D" id="1.20.1070.10">
    <property type="entry name" value="Rhodopsin 7-helix transmembrane proteins"/>
    <property type="match status" value="1"/>
</dbReference>
<evidence type="ECO:0000256" key="7">
    <source>
        <dbReference type="ARBA" id="ARBA00023040"/>
    </source>
</evidence>
<keyword evidence="15" id="KW-1185">Reference proteome</keyword>
<dbReference type="GO" id="GO:0007606">
    <property type="term" value="P:sensory perception of chemical stimulus"/>
    <property type="evidence" value="ECO:0007669"/>
    <property type="project" value="UniProtKB-ARBA"/>
</dbReference>
<evidence type="ECO:0000256" key="3">
    <source>
        <dbReference type="ARBA" id="ARBA00022475"/>
    </source>
</evidence>
<evidence type="ECO:0000313" key="15">
    <source>
        <dbReference type="Proteomes" id="UP000694398"/>
    </source>
</evidence>
<keyword evidence="7 12" id="KW-0297">G-protein coupled receptor</keyword>
<feature type="transmembrane region" description="Helical" evidence="12">
    <location>
        <begin position="154"/>
        <end position="175"/>
    </location>
</feature>
<evidence type="ECO:0000256" key="12">
    <source>
        <dbReference type="RuleBase" id="RU364061"/>
    </source>
</evidence>
<accession>A0A8C2V2C2</accession>
<keyword evidence="3 12" id="KW-1003">Cell membrane</keyword>
<keyword evidence="10 12" id="KW-0675">Receptor</keyword>
<dbReference type="PROSITE" id="PS50262">
    <property type="entry name" value="G_PROTEIN_RECEP_F1_2"/>
    <property type="match status" value="1"/>
</dbReference>
<feature type="transmembrane region" description="Helical" evidence="12">
    <location>
        <begin position="71"/>
        <end position="88"/>
    </location>
</feature>
<dbReference type="Ensembl" id="ENSCLAT00000009058.1">
    <property type="protein sequence ID" value="ENSCLAP00000008930.1"/>
    <property type="gene ID" value="ENSCLAG00000006235.1"/>
</dbReference>
<dbReference type="GeneTree" id="ENSGT01030000234553"/>
<reference evidence="14" key="1">
    <citation type="submission" date="2025-08" db="UniProtKB">
        <authorList>
            <consortium name="Ensembl"/>
        </authorList>
    </citation>
    <scope>IDENTIFICATION</scope>
</reference>
<keyword evidence="4 12" id="KW-0589">Pheromone response</keyword>
<feature type="transmembrane region" description="Helical" evidence="12">
    <location>
        <begin position="213"/>
        <end position="231"/>
    </location>
</feature>
<dbReference type="FunFam" id="1.20.1070.10:FF:000051">
    <property type="entry name" value="Vomeronasal type-1 receptor"/>
    <property type="match status" value="1"/>
</dbReference>
<dbReference type="PRINTS" id="PR01534">
    <property type="entry name" value="VOMERONASL1R"/>
</dbReference>
<comment type="similarity">
    <text evidence="2 12">Belongs to the G-protein coupled receptor 1 family.</text>
</comment>
<dbReference type="GO" id="GO:0005886">
    <property type="term" value="C:plasma membrane"/>
    <property type="evidence" value="ECO:0007669"/>
    <property type="project" value="UniProtKB-SubCell"/>
</dbReference>
<proteinExistence type="inferred from homology"/>
<keyword evidence="6 12" id="KW-1133">Transmembrane helix</keyword>
<evidence type="ECO:0000256" key="11">
    <source>
        <dbReference type="ARBA" id="ARBA00023224"/>
    </source>
</evidence>
<gene>
    <name evidence="14" type="primary">LOC102008229</name>
</gene>
<feature type="domain" description="G-protein coupled receptors family 1 profile" evidence="13">
    <location>
        <begin position="45"/>
        <end position="307"/>
    </location>
</feature>
<evidence type="ECO:0000313" key="14">
    <source>
        <dbReference type="Ensembl" id="ENSCLAP00000008930.1"/>
    </source>
</evidence>
<evidence type="ECO:0000256" key="4">
    <source>
        <dbReference type="ARBA" id="ARBA00022507"/>
    </source>
</evidence>
<evidence type="ECO:0000256" key="6">
    <source>
        <dbReference type="ARBA" id="ARBA00022989"/>
    </source>
</evidence>
<feature type="transmembrane region" description="Helical" evidence="12">
    <location>
        <begin position="258"/>
        <end position="280"/>
    </location>
</feature>
<dbReference type="Pfam" id="PF03402">
    <property type="entry name" value="V1R"/>
    <property type="match status" value="1"/>
</dbReference>
<organism evidence="14 15">
    <name type="scientific">Chinchilla lanigera</name>
    <name type="common">Long-tailed chinchilla</name>
    <name type="synonym">Chinchilla villidera</name>
    <dbReference type="NCBI Taxonomy" id="34839"/>
    <lineage>
        <taxon>Eukaryota</taxon>
        <taxon>Metazoa</taxon>
        <taxon>Chordata</taxon>
        <taxon>Craniata</taxon>
        <taxon>Vertebrata</taxon>
        <taxon>Euteleostomi</taxon>
        <taxon>Mammalia</taxon>
        <taxon>Eutheria</taxon>
        <taxon>Euarchontoglires</taxon>
        <taxon>Glires</taxon>
        <taxon>Rodentia</taxon>
        <taxon>Hystricomorpha</taxon>
        <taxon>Chinchillidae</taxon>
        <taxon>Chinchilla</taxon>
    </lineage>
</organism>
<evidence type="ECO:0000256" key="1">
    <source>
        <dbReference type="ARBA" id="ARBA00004651"/>
    </source>
</evidence>
<keyword evidence="11 12" id="KW-0807">Transducer</keyword>